<keyword evidence="8" id="KW-0472">Membrane</keyword>
<reference evidence="10 11" key="2">
    <citation type="journal article" date="2010" name="Nucleic Acids Res.">
        <title>BeetleBase in 2010: revisions to provide comprehensive genomic information for Tribolium castaneum.</title>
        <authorList>
            <person name="Kim H.S."/>
            <person name="Murphy T."/>
            <person name="Xia J."/>
            <person name="Caragea D."/>
            <person name="Park Y."/>
            <person name="Beeman R.W."/>
            <person name="Lorenzen M.D."/>
            <person name="Butcher S."/>
            <person name="Manak J.R."/>
            <person name="Brown S.J."/>
        </authorList>
    </citation>
    <scope>NUCLEOTIDE SEQUENCE [LARGE SCALE GENOMIC DNA]</scope>
    <source>
        <strain evidence="10 11">Georgia GA2</strain>
    </source>
</reference>
<dbReference type="HOGENOM" id="CLU_015167_0_0_1"/>
<dbReference type="PANTHER" id="PTHR46600">
    <property type="entry name" value="THAP DOMAIN-CONTAINING"/>
    <property type="match status" value="1"/>
</dbReference>
<dbReference type="AlphaFoldDB" id="D7EKZ5"/>
<dbReference type="Proteomes" id="UP000007266">
    <property type="component" value="Unassembled WGS sequence"/>
</dbReference>
<evidence type="ECO:0000256" key="4">
    <source>
        <dbReference type="ARBA" id="ARBA00023125"/>
    </source>
</evidence>
<feature type="transmembrane region" description="Helical" evidence="8">
    <location>
        <begin position="7"/>
        <end position="29"/>
    </location>
</feature>
<keyword evidence="8" id="KW-0812">Transmembrane</keyword>
<keyword evidence="6" id="KW-0175">Coiled coil</keyword>
<feature type="region of interest" description="Disordered" evidence="7">
    <location>
        <begin position="710"/>
        <end position="742"/>
    </location>
</feature>
<protein>
    <submittedName>
        <fullName evidence="10">Transposable element P transposase-like Protein</fullName>
    </submittedName>
</protein>
<dbReference type="InterPro" id="IPR026516">
    <property type="entry name" value="THAP1/10"/>
</dbReference>
<dbReference type="GO" id="GO:0008270">
    <property type="term" value="F:zinc ion binding"/>
    <property type="evidence" value="ECO:0007669"/>
    <property type="project" value="UniProtKB-KW"/>
</dbReference>
<keyword evidence="1" id="KW-0479">Metal-binding</keyword>
<evidence type="ECO:0000256" key="6">
    <source>
        <dbReference type="SAM" id="Coils"/>
    </source>
</evidence>
<feature type="region of interest" description="Disordered" evidence="7">
    <location>
        <begin position="154"/>
        <end position="177"/>
    </location>
</feature>
<accession>D7EKZ5</accession>
<reference evidence="10 11" key="1">
    <citation type="journal article" date="2008" name="Nature">
        <title>The genome of the model beetle and pest Tribolium castaneum.</title>
        <authorList>
            <consortium name="Tribolium Genome Sequencing Consortium"/>
            <person name="Richards S."/>
            <person name="Gibbs R.A."/>
            <person name="Weinstock G.M."/>
            <person name="Brown S.J."/>
            <person name="Denell R."/>
            <person name="Beeman R.W."/>
            <person name="Gibbs R."/>
            <person name="Beeman R.W."/>
            <person name="Brown S.J."/>
            <person name="Bucher G."/>
            <person name="Friedrich M."/>
            <person name="Grimmelikhuijzen C.J."/>
            <person name="Klingler M."/>
            <person name="Lorenzen M."/>
            <person name="Richards S."/>
            <person name="Roth S."/>
            <person name="Schroder R."/>
            <person name="Tautz D."/>
            <person name="Zdobnov E.M."/>
            <person name="Muzny D."/>
            <person name="Gibbs R.A."/>
            <person name="Weinstock G.M."/>
            <person name="Attaway T."/>
            <person name="Bell S."/>
            <person name="Buhay C.J."/>
            <person name="Chandrabose M.N."/>
            <person name="Chavez D."/>
            <person name="Clerk-Blankenburg K.P."/>
            <person name="Cree A."/>
            <person name="Dao M."/>
            <person name="Davis C."/>
            <person name="Chacko J."/>
            <person name="Dinh H."/>
            <person name="Dugan-Rocha S."/>
            <person name="Fowler G."/>
            <person name="Garner T.T."/>
            <person name="Garnes J."/>
            <person name="Gnirke A."/>
            <person name="Hawes A."/>
            <person name="Hernandez J."/>
            <person name="Hines S."/>
            <person name="Holder M."/>
            <person name="Hume J."/>
            <person name="Jhangiani S.N."/>
            <person name="Joshi V."/>
            <person name="Khan Z.M."/>
            <person name="Jackson L."/>
            <person name="Kovar C."/>
            <person name="Kowis A."/>
            <person name="Lee S."/>
            <person name="Lewis L.R."/>
            <person name="Margolis J."/>
            <person name="Morgan M."/>
            <person name="Nazareth L.V."/>
            <person name="Nguyen N."/>
            <person name="Okwuonu G."/>
            <person name="Parker D."/>
            <person name="Richards S."/>
            <person name="Ruiz S.J."/>
            <person name="Santibanez J."/>
            <person name="Savard J."/>
            <person name="Scherer S.E."/>
            <person name="Schneider B."/>
            <person name="Sodergren E."/>
            <person name="Tautz D."/>
            <person name="Vattahil S."/>
            <person name="Villasana D."/>
            <person name="White C.S."/>
            <person name="Wright R."/>
            <person name="Park Y."/>
            <person name="Beeman R.W."/>
            <person name="Lord J."/>
            <person name="Oppert B."/>
            <person name="Lorenzen M."/>
            <person name="Brown S."/>
            <person name="Wang L."/>
            <person name="Savard J."/>
            <person name="Tautz D."/>
            <person name="Richards S."/>
            <person name="Weinstock G."/>
            <person name="Gibbs R.A."/>
            <person name="Liu Y."/>
            <person name="Worley K."/>
            <person name="Weinstock G."/>
            <person name="Elsik C.G."/>
            <person name="Reese J.T."/>
            <person name="Elhaik E."/>
            <person name="Landan G."/>
            <person name="Graur D."/>
            <person name="Arensburger P."/>
            <person name="Atkinson P."/>
            <person name="Beeman R.W."/>
            <person name="Beidler J."/>
            <person name="Brown S.J."/>
            <person name="Demuth J.P."/>
            <person name="Drury D.W."/>
            <person name="Du Y.Z."/>
            <person name="Fujiwara H."/>
            <person name="Lorenzen M."/>
            <person name="Maselli V."/>
            <person name="Osanai M."/>
            <person name="Park Y."/>
            <person name="Robertson H.M."/>
            <person name="Tu Z."/>
            <person name="Wang J.J."/>
            <person name="Wang S."/>
            <person name="Richards S."/>
            <person name="Song H."/>
            <person name="Zhang L."/>
            <person name="Sodergren E."/>
            <person name="Werner D."/>
            <person name="Stanke M."/>
            <person name="Morgenstern B."/>
            <person name="Solovyev V."/>
            <person name="Kosarev P."/>
            <person name="Brown G."/>
            <person name="Chen H.C."/>
            <person name="Ermolaeva O."/>
            <person name="Hlavina W."/>
            <person name="Kapustin Y."/>
            <person name="Kiryutin B."/>
            <person name="Kitts P."/>
            <person name="Maglott D."/>
            <person name="Pruitt K."/>
            <person name="Sapojnikov V."/>
            <person name="Souvorov A."/>
            <person name="Mackey A.J."/>
            <person name="Waterhouse R.M."/>
            <person name="Wyder S."/>
            <person name="Zdobnov E.M."/>
            <person name="Zdobnov E.M."/>
            <person name="Wyder S."/>
            <person name="Kriventseva E.V."/>
            <person name="Kadowaki T."/>
            <person name="Bork P."/>
            <person name="Aranda M."/>
            <person name="Bao R."/>
            <person name="Beermann A."/>
            <person name="Berns N."/>
            <person name="Bolognesi R."/>
            <person name="Bonneton F."/>
            <person name="Bopp D."/>
            <person name="Brown S.J."/>
            <person name="Bucher G."/>
            <person name="Butts T."/>
            <person name="Chaumot A."/>
            <person name="Denell R.E."/>
            <person name="Ferrier D.E."/>
            <person name="Friedrich M."/>
            <person name="Gordon C.M."/>
            <person name="Jindra M."/>
            <person name="Klingler M."/>
            <person name="Lan Q."/>
            <person name="Lattorff H.M."/>
            <person name="Laudet V."/>
            <person name="von Levetsow C."/>
            <person name="Liu Z."/>
            <person name="Lutz R."/>
            <person name="Lynch J.A."/>
            <person name="da Fonseca R.N."/>
            <person name="Posnien N."/>
            <person name="Reuter R."/>
            <person name="Roth S."/>
            <person name="Savard J."/>
            <person name="Schinko J.B."/>
            <person name="Schmitt C."/>
            <person name="Schoppmeier M."/>
            <person name="Schroder R."/>
            <person name="Shippy T.D."/>
            <person name="Simonnet F."/>
            <person name="Marques-Souza H."/>
            <person name="Tautz D."/>
            <person name="Tomoyasu Y."/>
            <person name="Trauner J."/>
            <person name="Van der Zee M."/>
            <person name="Vervoort M."/>
            <person name="Wittkopp N."/>
            <person name="Wimmer E.A."/>
            <person name="Yang X."/>
            <person name="Jones A.K."/>
            <person name="Sattelle D.B."/>
            <person name="Ebert P.R."/>
            <person name="Nelson D."/>
            <person name="Scott J.G."/>
            <person name="Beeman R.W."/>
            <person name="Muthukrishnan S."/>
            <person name="Kramer K.J."/>
            <person name="Arakane Y."/>
            <person name="Beeman R.W."/>
            <person name="Zhu Q."/>
            <person name="Hogenkamp D."/>
            <person name="Dixit R."/>
            <person name="Oppert B."/>
            <person name="Jiang H."/>
            <person name="Zou Z."/>
            <person name="Marshall J."/>
            <person name="Elpidina E."/>
            <person name="Vinokurov K."/>
            <person name="Oppert C."/>
            <person name="Zou Z."/>
            <person name="Evans J."/>
            <person name="Lu Z."/>
            <person name="Zhao P."/>
            <person name="Sumathipala N."/>
            <person name="Altincicek B."/>
            <person name="Vilcinskas A."/>
            <person name="Williams M."/>
            <person name="Hultmark D."/>
            <person name="Hetru C."/>
            <person name="Jiang H."/>
            <person name="Grimmelikhuijzen C.J."/>
            <person name="Hauser F."/>
            <person name="Cazzamali G."/>
            <person name="Williamson M."/>
            <person name="Park Y."/>
            <person name="Li B."/>
            <person name="Tanaka Y."/>
            <person name="Predel R."/>
            <person name="Neupert S."/>
            <person name="Schachtner J."/>
            <person name="Verleyen P."/>
            <person name="Raible F."/>
            <person name="Bork P."/>
            <person name="Friedrich M."/>
            <person name="Walden K.K."/>
            <person name="Robertson H.M."/>
            <person name="Angeli S."/>
            <person name="Foret S."/>
            <person name="Bucher G."/>
            <person name="Schuetz S."/>
            <person name="Maleszka R."/>
            <person name="Wimmer E.A."/>
            <person name="Beeman R.W."/>
            <person name="Lorenzen M."/>
            <person name="Tomoyasu Y."/>
            <person name="Miller S.C."/>
            <person name="Grossmann D."/>
            <person name="Bucher G."/>
        </authorList>
    </citation>
    <scope>NUCLEOTIDE SEQUENCE [LARGE SCALE GENOMIC DNA]</scope>
    <source>
        <strain evidence="10 11">Georgia GA2</strain>
    </source>
</reference>
<evidence type="ECO:0000313" key="10">
    <source>
        <dbReference type="EMBL" id="EFA11760.1"/>
    </source>
</evidence>
<name>D7EKZ5_TRICA</name>
<feature type="compositionally biased region" description="Low complexity" evidence="7">
    <location>
        <begin position="720"/>
        <end position="730"/>
    </location>
</feature>
<organism evidence="10 11">
    <name type="scientific">Tribolium castaneum</name>
    <name type="common">Red flour beetle</name>
    <dbReference type="NCBI Taxonomy" id="7070"/>
    <lineage>
        <taxon>Eukaryota</taxon>
        <taxon>Metazoa</taxon>
        <taxon>Ecdysozoa</taxon>
        <taxon>Arthropoda</taxon>
        <taxon>Hexapoda</taxon>
        <taxon>Insecta</taxon>
        <taxon>Pterygota</taxon>
        <taxon>Neoptera</taxon>
        <taxon>Endopterygota</taxon>
        <taxon>Coleoptera</taxon>
        <taxon>Polyphaga</taxon>
        <taxon>Cucujiformia</taxon>
        <taxon>Tenebrionidae</taxon>
        <taxon>Tenebrionidae incertae sedis</taxon>
        <taxon>Tribolium</taxon>
    </lineage>
</organism>
<evidence type="ECO:0000256" key="5">
    <source>
        <dbReference type="PROSITE-ProRule" id="PRU00309"/>
    </source>
</evidence>
<sequence>MKQMCPLARLVFTLIHIQNMCNYFIVAYFRIYHVHIRNIRDRFTSNTVMTRFFKLSNSNFAGNVNTNVNLVITKAIEKGVIYHSFPKGKDLVSKTIFQEWVRRCRRGDKWNPKTSQICSEHYRVNDYERDLQHELLGSPLRRKLKKTAVPTINLPSCENQSKGDKIQSERDERIEKRHRRQEVAHIISTCTNDDDNISSDISAIPSSSQEDFEEVNVEPDRESIQQKYDQLLEKYNRLQSQYKSMNKNWRWKIRSTNDQLSYYKKKCCGLSKVKVPDEINVLKQFLTENQIALLLRTNKKVNWKDDEIAIAFTIRYYSKQCYLYLRDKLHYPLPALSSLRRWASKINLSQGILKNILILLKLAGEKMSALEKTVVIAFDEIKVKSLLEYDVAADEVVGPYNQMQVVMARSLFGKWKQPIYIGFDTKMTPSILFEIISELHKISFNVVACVSDCGGGNVGLWKNLEIDENKTFFINPQTNNNIYMFADAPHLLKLIRNWLIDQGFELENGDMINKKPLKKLFELADSEINVCNKISEKHLIVDPQKRQNVRLAAQLLSHTVGNALLRYKPGPDIKTSKNTGNFICDINKWFDIFNSYTKLGSIPTKCAYGVHLAEQNKHLDKMLHTFETMRPIGKSKNILQRFQKGLIMSIRSRGPNEHPSPLTAIARIRMITLGKNPGVLGAQTNTVDANTEEYVAASVMETANIKLNFPEKKDENIQPSTSGSSFSSSNDSKDNLNENVPETTPDALEYIAGYLAKKYKKTNPSLGDYTVNTQPSNHSYNLPTWVEQLSYGGLVKPKQAWVENITKWNKFFERFHGKFFKKGGGVVKKLTLKIAKKDKMPVEIIKSFCKLRTIIRINYNNIKSQKTNLKRKQSSDPDKSDCQRSKMRKLIKIVT</sequence>
<evidence type="ECO:0000256" key="8">
    <source>
        <dbReference type="SAM" id="Phobius"/>
    </source>
</evidence>
<dbReference type="EMBL" id="KQ971456">
    <property type="protein sequence ID" value="EFA11760.1"/>
    <property type="molecule type" value="Genomic_DNA"/>
</dbReference>
<dbReference type="Pfam" id="PF21787">
    <property type="entry name" value="TNP-like_RNaseH_N"/>
    <property type="match status" value="1"/>
</dbReference>
<keyword evidence="2 5" id="KW-0863">Zinc-finger</keyword>
<dbReference type="InterPro" id="IPR048366">
    <property type="entry name" value="TNP-like_GBD"/>
</dbReference>
<evidence type="ECO:0000256" key="2">
    <source>
        <dbReference type="ARBA" id="ARBA00022771"/>
    </source>
</evidence>
<evidence type="ECO:0000259" key="9">
    <source>
        <dbReference type="PROSITE" id="PS50950"/>
    </source>
</evidence>
<dbReference type="Pfam" id="PF12596">
    <property type="entry name" value="Tnp_P_element_C"/>
    <property type="match status" value="1"/>
</dbReference>
<keyword evidence="3" id="KW-0862">Zinc</keyword>
<dbReference type="Pfam" id="PF12017">
    <property type="entry name" value="Tnp_P_element"/>
    <property type="match status" value="1"/>
</dbReference>
<dbReference type="PROSITE" id="PS50950">
    <property type="entry name" value="ZF_THAP"/>
    <property type="match status" value="1"/>
</dbReference>
<dbReference type="Pfam" id="PF21788">
    <property type="entry name" value="TNP-like_GBD"/>
    <property type="match status" value="1"/>
</dbReference>
<feature type="domain" description="THAP-type" evidence="9">
    <location>
        <begin position="49"/>
        <end position="153"/>
    </location>
</feature>
<dbReference type="InterPro" id="IPR021896">
    <property type="entry name" value="THAP9-like_HTH"/>
</dbReference>
<gene>
    <name evidence="10" type="primary">GLEAN_04331</name>
    <name evidence="10" type="ORF">TcasGA2_TC004331</name>
</gene>
<dbReference type="InterPro" id="IPR006612">
    <property type="entry name" value="THAP_Znf"/>
</dbReference>
<dbReference type="InterPro" id="IPR022242">
    <property type="entry name" value="TNP-like_C"/>
</dbReference>
<feature type="compositionally biased region" description="Basic and acidic residues" evidence="7">
    <location>
        <begin position="161"/>
        <end position="175"/>
    </location>
</feature>
<keyword evidence="11" id="KW-1185">Reference proteome</keyword>
<dbReference type="InterPro" id="IPR048365">
    <property type="entry name" value="TNP-like_RNaseH_N"/>
</dbReference>
<dbReference type="PhylomeDB" id="D7EKZ5"/>
<dbReference type="InParanoid" id="D7EKZ5"/>
<keyword evidence="8" id="KW-1133">Transmembrane helix</keyword>
<dbReference type="Pfam" id="PF05485">
    <property type="entry name" value="THAP"/>
    <property type="match status" value="1"/>
</dbReference>
<dbReference type="SUPFAM" id="SSF57716">
    <property type="entry name" value="Glucocorticoid receptor-like (DNA-binding domain)"/>
    <property type="match status" value="1"/>
</dbReference>
<dbReference type="SMART" id="SM00980">
    <property type="entry name" value="THAP"/>
    <property type="match status" value="1"/>
</dbReference>
<proteinExistence type="predicted"/>
<dbReference type="OMA" id="CEDEQNI"/>
<dbReference type="eggNOG" id="ENOG502S5GH">
    <property type="taxonomic scope" value="Eukaryota"/>
</dbReference>
<dbReference type="PANTHER" id="PTHR46600:SF11">
    <property type="entry name" value="THAP DOMAIN-CONTAINING PROTEIN 10"/>
    <property type="match status" value="1"/>
</dbReference>
<evidence type="ECO:0000256" key="3">
    <source>
        <dbReference type="ARBA" id="ARBA00022833"/>
    </source>
</evidence>
<evidence type="ECO:0000256" key="1">
    <source>
        <dbReference type="ARBA" id="ARBA00022723"/>
    </source>
</evidence>
<dbReference type="GO" id="GO:0043565">
    <property type="term" value="F:sequence-specific DNA binding"/>
    <property type="evidence" value="ECO:0007669"/>
    <property type="project" value="InterPro"/>
</dbReference>
<evidence type="ECO:0000256" key="7">
    <source>
        <dbReference type="SAM" id="MobiDB-lite"/>
    </source>
</evidence>
<keyword evidence="4 5" id="KW-0238">DNA-binding</keyword>
<feature type="coiled-coil region" evidence="6">
    <location>
        <begin position="221"/>
        <end position="248"/>
    </location>
</feature>
<evidence type="ECO:0000313" key="11">
    <source>
        <dbReference type="Proteomes" id="UP000007266"/>
    </source>
</evidence>